<keyword evidence="12" id="KW-0808">Transferase</keyword>
<dbReference type="InterPro" id="IPR038050">
    <property type="entry name" value="Neuro_actylchol_rec"/>
</dbReference>
<gene>
    <name evidence="11" type="ORF">C1SCF055_LOCUS1026</name>
</gene>
<dbReference type="PROSITE" id="PS50222">
    <property type="entry name" value="EF_HAND_2"/>
    <property type="match status" value="1"/>
</dbReference>
<organism evidence="11">
    <name type="scientific">Cladocopium goreaui</name>
    <dbReference type="NCBI Taxonomy" id="2562237"/>
    <lineage>
        <taxon>Eukaryota</taxon>
        <taxon>Sar</taxon>
        <taxon>Alveolata</taxon>
        <taxon>Dinophyceae</taxon>
        <taxon>Suessiales</taxon>
        <taxon>Symbiodiniaceae</taxon>
        <taxon>Cladocopium</taxon>
    </lineage>
</organism>
<evidence type="ECO:0000256" key="3">
    <source>
        <dbReference type="ARBA" id="ARBA00022837"/>
    </source>
</evidence>
<name>A0A9P1FF58_9DINO</name>
<dbReference type="InterPro" id="IPR002048">
    <property type="entry name" value="EF_hand_dom"/>
</dbReference>
<comment type="subcellular location">
    <subcellularLocation>
        <location evidence="1">Membrane</location>
        <topology evidence="1">Multi-pass membrane protein</topology>
    </subcellularLocation>
</comment>
<dbReference type="InterPro" id="IPR005532">
    <property type="entry name" value="SUMF_dom"/>
</dbReference>
<reference evidence="11" key="1">
    <citation type="submission" date="2022-10" db="EMBL/GenBank/DDBJ databases">
        <authorList>
            <person name="Chen Y."/>
            <person name="Dougan E. K."/>
            <person name="Chan C."/>
            <person name="Rhodes N."/>
            <person name="Thang M."/>
        </authorList>
    </citation>
    <scope>NUCLEOTIDE SEQUENCE</scope>
</reference>
<feature type="transmembrane region" description="Helical" evidence="8">
    <location>
        <begin position="1215"/>
        <end position="1236"/>
    </location>
</feature>
<dbReference type="Gene3D" id="2.70.170.10">
    <property type="entry name" value="Neurotransmitter-gated ion-channel ligand-binding domain"/>
    <property type="match status" value="1"/>
</dbReference>
<dbReference type="EMBL" id="CAMXCT010000011">
    <property type="protein sequence ID" value="CAI3972440.1"/>
    <property type="molecule type" value="Genomic_DNA"/>
</dbReference>
<keyword evidence="4 8" id="KW-1133">Transmembrane helix</keyword>
<dbReference type="Pfam" id="PF02151">
    <property type="entry name" value="UVR"/>
    <property type="match status" value="1"/>
</dbReference>
<keyword evidence="6" id="KW-0175">Coiled coil</keyword>
<protein>
    <submittedName>
        <fullName evidence="12">Serine/threonine-protein kinase pkn1</fullName>
    </submittedName>
</protein>
<dbReference type="InterPro" id="IPR018247">
    <property type="entry name" value="EF_Hand_1_Ca_BS"/>
</dbReference>
<dbReference type="EMBL" id="CAMXCT020000011">
    <property type="protein sequence ID" value="CAL1125815.1"/>
    <property type="molecule type" value="Genomic_DNA"/>
</dbReference>
<feature type="transmembrane region" description="Helical" evidence="8">
    <location>
        <begin position="1402"/>
        <end position="1424"/>
    </location>
</feature>
<dbReference type="Gene3D" id="1.10.1200.10">
    <property type="entry name" value="ACP-like"/>
    <property type="match status" value="1"/>
</dbReference>
<dbReference type="Proteomes" id="UP001152797">
    <property type="component" value="Unassembled WGS sequence"/>
</dbReference>
<keyword evidence="5 8" id="KW-0472">Membrane</keyword>
<dbReference type="InterPro" id="IPR042095">
    <property type="entry name" value="SUMF_sf"/>
</dbReference>
<dbReference type="GO" id="GO:0016301">
    <property type="term" value="F:kinase activity"/>
    <property type="evidence" value="ECO:0007669"/>
    <property type="project" value="UniProtKB-KW"/>
</dbReference>
<dbReference type="InterPro" id="IPR027359">
    <property type="entry name" value="Volt_channel_dom_sf"/>
</dbReference>
<evidence type="ECO:0000256" key="7">
    <source>
        <dbReference type="SAM" id="MobiDB-lite"/>
    </source>
</evidence>
<dbReference type="Pfam" id="PF03781">
    <property type="entry name" value="FGE-sulfatase"/>
    <property type="match status" value="1"/>
</dbReference>
<feature type="region of interest" description="Disordered" evidence="7">
    <location>
        <begin position="440"/>
        <end position="473"/>
    </location>
</feature>
<dbReference type="GO" id="GO:0120147">
    <property type="term" value="F:formylglycine-generating oxidase activity"/>
    <property type="evidence" value="ECO:0007669"/>
    <property type="project" value="TreeGrafter"/>
</dbReference>
<dbReference type="SUPFAM" id="SSF90112">
    <property type="entry name" value="Neurotransmitter-gated ion-channel transmembrane pore"/>
    <property type="match status" value="1"/>
</dbReference>
<dbReference type="Gene3D" id="1.10.287.70">
    <property type="match status" value="1"/>
</dbReference>
<keyword evidence="2 8" id="KW-0812">Transmembrane</keyword>
<feature type="transmembrane region" description="Helical" evidence="8">
    <location>
        <begin position="1468"/>
        <end position="1493"/>
    </location>
</feature>
<dbReference type="InterPro" id="IPR011992">
    <property type="entry name" value="EF-hand-dom_pair"/>
</dbReference>
<dbReference type="OrthoDB" id="407205at2759"/>
<dbReference type="PROSITE" id="PS00018">
    <property type="entry name" value="EF_HAND_1"/>
    <property type="match status" value="1"/>
</dbReference>
<feature type="domain" description="EF-hand" evidence="10">
    <location>
        <begin position="1625"/>
        <end position="1660"/>
    </location>
</feature>
<evidence type="ECO:0000259" key="10">
    <source>
        <dbReference type="PROSITE" id="PS50222"/>
    </source>
</evidence>
<keyword evidence="13" id="KW-1185">Reference proteome</keyword>
<feature type="transmembrane region" description="Helical" evidence="8">
    <location>
        <begin position="1539"/>
        <end position="1563"/>
    </location>
</feature>
<dbReference type="InterPro" id="IPR005821">
    <property type="entry name" value="Ion_trans_dom"/>
</dbReference>
<dbReference type="InterPro" id="IPR036736">
    <property type="entry name" value="ACP-like_sf"/>
</dbReference>
<dbReference type="GO" id="GO:0005509">
    <property type="term" value="F:calcium ion binding"/>
    <property type="evidence" value="ECO:0007669"/>
    <property type="project" value="InterPro"/>
</dbReference>
<evidence type="ECO:0000313" key="12">
    <source>
        <dbReference type="EMBL" id="CAL4759752.1"/>
    </source>
</evidence>
<feature type="domain" description="Carrier" evidence="9">
    <location>
        <begin position="1"/>
        <end position="62"/>
    </location>
</feature>
<dbReference type="Gene3D" id="1.20.120.350">
    <property type="entry name" value="Voltage-gated potassium channels. Chain C"/>
    <property type="match status" value="1"/>
</dbReference>
<dbReference type="Gene3D" id="1.20.58.390">
    <property type="entry name" value="Neurotransmitter-gated ion-channel transmembrane domain"/>
    <property type="match status" value="1"/>
</dbReference>
<evidence type="ECO:0000256" key="2">
    <source>
        <dbReference type="ARBA" id="ARBA00022692"/>
    </source>
</evidence>
<evidence type="ECO:0000256" key="5">
    <source>
        <dbReference type="ARBA" id="ARBA00023136"/>
    </source>
</evidence>
<dbReference type="InterPro" id="IPR036734">
    <property type="entry name" value="Neur_chan_lig-bd_sf"/>
</dbReference>
<feature type="transmembrane region" description="Helical" evidence="8">
    <location>
        <begin position="1362"/>
        <end position="1382"/>
    </location>
</feature>
<feature type="region of interest" description="Disordered" evidence="7">
    <location>
        <begin position="676"/>
        <end position="707"/>
    </location>
</feature>
<evidence type="ECO:0000313" key="13">
    <source>
        <dbReference type="Proteomes" id="UP001152797"/>
    </source>
</evidence>
<dbReference type="PANTHER" id="PTHR23150:SF19">
    <property type="entry name" value="FORMYLGLYCINE-GENERATING ENZYME"/>
    <property type="match status" value="1"/>
</dbReference>
<dbReference type="Gene3D" id="3.90.1580.10">
    <property type="entry name" value="paralog of FGE (formylglycine-generating enzyme)"/>
    <property type="match status" value="1"/>
</dbReference>
<evidence type="ECO:0000256" key="4">
    <source>
        <dbReference type="ARBA" id="ARBA00022989"/>
    </source>
</evidence>
<evidence type="ECO:0000256" key="8">
    <source>
        <dbReference type="SAM" id="Phobius"/>
    </source>
</evidence>
<feature type="transmembrane region" description="Helical" evidence="8">
    <location>
        <begin position="1182"/>
        <end position="1200"/>
    </location>
</feature>
<dbReference type="SUPFAM" id="SSF63712">
    <property type="entry name" value="Nicotinic receptor ligand binding domain-like"/>
    <property type="match status" value="1"/>
</dbReference>
<dbReference type="SUPFAM" id="SSF47473">
    <property type="entry name" value="EF-hand"/>
    <property type="match status" value="1"/>
</dbReference>
<dbReference type="PANTHER" id="PTHR23150">
    <property type="entry name" value="SULFATASE MODIFYING FACTOR 1, 2"/>
    <property type="match status" value="1"/>
</dbReference>
<dbReference type="InterPro" id="IPR009081">
    <property type="entry name" value="PP-bd_ACP"/>
</dbReference>
<dbReference type="GO" id="GO:0016020">
    <property type="term" value="C:membrane"/>
    <property type="evidence" value="ECO:0007669"/>
    <property type="project" value="UniProtKB-SubCell"/>
</dbReference>
<proteinExistence type="predicted"/>
<comment type="caution">
    <text evidence="11">The sequence shown here is derived from an EMBL/GenBank/DDBJ whole genome shotgun (WGS) entry which is preliminary data.</text>
</comment>
<dbReference type="GO" id="GO:0005230">
    <property type="term" value="F:extracellular ligand-gated monoatomic ion channel activity"/>
    <property type="evidence" value="ECO:0007669"/>
    <property type="project" value="InterPro"/>
</dbReference>
<evidence type="ECO:0000313" key="11">
    <source>
        <dbReference type="EMBL" id="CAI3972440.1"/>
    </source>
</evidence>
<dbReference type="SUPFAM" id="SSF81324">
    <property type="entry name" value="Voltage-gated potassium channels"/>
    <property type="match status" value="1"/>
</dbReference>
<keyword evidence="3" id="KW-0106">Calcium</keyword>
<feature type="transmembrane region" description="Helical" evidence="8">
    <location>
        <begin position="1248"/>
        <end position="1266"/>
    </location>
</feature>
<dbReference type="InterPro" id="IPR036719">
    <property type="entry name" value="Neuro-gated_channel_TM_sf"/>
</dbReference>
<dbReference type="InterPro" id="IPR016187">
    <property type="entry name" value="CTDL_fold"/>
</dbReference>
<dbReference type="SUPFAM" id="SSF56436">
    <property type="entry name" value="C-type lectin-like"/>
    <property type="match status" value="1"/>
</dbReference>
<evidence type="ECO:0000256" key="1">
    <source>
        <dbReference type="ARBA" id="ARBA00004141"/>
    </source>
</evidence>
<dbReference type="SUPFAM" id="SSF47336">
    <property type="entry name" value="ACP-like"/>
    <property type="match status" value="1"/>
</dbReference>
<dbReference type="InterPro" id="IPR001943">
    <property type="entry name" value="UVR_dom"/>
</dbReference>
<evidence type="ECO:0000256" key="6">
    <source>
        <dbReference type="SAM" id="Coils"/>
    </source>
</evidence>
<feature type="transmembrane region" description="Helical" evidence="8">
    <location>
        <begin position="1333"/>
        <end position="1350"/>
    </location>
</feature>
<dbReference type="PROSITE" id="PS50075">
    <property type="entry name" value="CARRIER"/>
    <property type="match status" value="1"/>
</dbReference>
<feature type="compositionally biased region" description="Acidic residues" evidence="7">
    <location>
        <begin position="444"/>
        <end position="464"/>
    </location>
</feature>
<keyword evidence="12" id="KW-0418">Kinase</keyword>
<evidence type="ECO:0000259" key="9">
    <source>
        <dbReference type="PROSITE" id="PS50075"/>
    </source>
</evidence>
<feature type="coiled-coil region" evidence="6">
    <location>
        <begin position="789"/>
        <end position="819"/>
    </location>
</feature>
<sequence>MAASVRIKPKDDIMNAGLDSLVTVAIVSRLWRLYPNNMPCEPAFFFYYPTIEAIATIMHQGTDTSEPMRPEHVDPFPPKYRPFVPQKPELMPFSQLTGTAVPSVWRPLHLETKDGIRRQSDGMQCILIPGADVNIGGGTMEDARCNEQPTHPVRLSSFLMDIEPVSVGSYVRFLNLATPPPTEVELLDWCLLRPNDKRRCHVPIVRRQDRWQVKDLVPENWPMILVSWYGANAYSLWVHGKDWRDYKSSAESFLPTEAQWEYAARGKDPKDFPWGRGEDTDLLNVCWDLKTHLENAEAPPPLHQLPLEPVNLTKGQSPFGLRGMAGNVWQWCRDFYDPDFYSSKLASCEDAWNFTEGDFRSERGGSWEHWPKNVLRMLMPALRKLGDSHGHIIVAPQPARGVILLQGAAKHLEAAKPGLRALIEEYFPDADVPKELLKPHEQPEQPEPEAPEAPEAEVPEETEAEPPAKAEVDTPQVLAAKALRRAYATHSASAMRIALGAAYSTGVDRETLEEGERCLKELTAAAALGVALLGEVSIQELQTVLVAAREAGVSESRLEEAELKLGRLETKRVLTQAMSASEAELREALAGAKAMGVEAAVLAEAEARLCSLAADTELLSAMELVKSFEATGAVDEETEVVFAAAVREAEAAKVSGALLAEADAWLGRMAAQREAQLSQKRAAPAEESKPSKRPKKQHTEESTENTQFSVDGDCLKEWACCLLESSLLICCKRKAIQAEDFDAALALKQLEQALGDRLQKAKTKCQQTAGATQPVRLEEVRRQKQEAVAREDYDRAMELKELEKQLENQRQLEEVHATAAALRLLSDSSAEELSNALQPALAQQAMAAPELWQQVAKELKKTYTDCSSISPSSALSKEILRKELAVVQERILHETRKELGAICGSLTGWNLAGENTGIKVSCLQSRPSVPSHKKAEDEDGAHYSRLVATDEEPEPFVKVNVHDIVAPTDRESSTPHRQVYIYVNVFSLSGIDTVAQTFDCHFFLRAMWKEPVESPADEEWHPNLVFMNSASPVEMSDIELSACPWRKGPLGEKVMQWRADCRGTFREGFELEHFPFDVQALTITVSCNRPSSEVTLLEDRYTGAKSILRNQFTVMTDFDLSGPLMQGGVDEERKRYPLLHIYFIGQRRAAYYMWNIGLPNFLLSVLVFTSFAISPEDLADRLSVTLTLVLTSVAFKYMVAQELPKISYLTLLDKYILLSFTFLALVGGQNTLAAVVKVDYGTFPIVDVSRYVIETIFLLIHVLLGSKAGDANAGDDNCDVKSSASSAASAKKCSSSPNTVAKDISKVVDDHLMKSRQQPVKTRLQSFVRSQSFEMFFAMVVILNAVVAGFRADAGPNERSVFLDVIELLIALLFVVELFFRFSASGSHYFKHCAGFWNILDALLIIFMLADAVCAVAGVFMFGIDDGGLMRLYRVLRLARVARMARLFHLVPELHFTLSLMLQSMSSFFWAAVLMMIIMYLVALYFTMVSGHFMGSTGDIAQIQAYWGSTRASMNSLFLAVFGGEDWHDMLLVFGPSNAWYVVNSMVLSLFVGFVLVVILNLVNGVLVEGAQVMIADQKRDELVRMAADIFVQTGKKAGDELSKEEFDDLLHSEAMTRYLDAIEIEMGDADQLFEFLDRDDSGSLSIVEFIQGCLRLRGPAKALDLAAMHLWSKEQSVDLQGRLDSLQRQLDELSDMLRTPRSMWLRTPRRSAAPWCAKG</sequence>
<feature type="transmembrane region" description="Helical" evidence="8">
    <location>
        <begin position="1151"/>
        <end position="1173"/>
    </location>
</feature>
<reference evidence="12 13" key="2">
    <citation type="submission" date="2024-05" db="EMBL/GenBank/DDBJ databases">
        <authorList>
            <person name="Chen Y."/>
            <person name="Shah S."/>
            <person name="Dougan E. K."/>
            <person name="Thang M."/>
            <person name="Chan C."/>
        </authorList>
    </citation>
    <scope>NUCLEOTIDE SEQUENCE [LARGE SCALE GENOMIC DNA]</scope>
</reference>
<dbReference type="Pfam" id="PF00520">
    <property type="entry name" value="Ion_trans"/>
    <property type="match status" value="1"/>
</dbReference>
<dbReference type="InterPro" id="IPR051043">
    <property type="entry name" value="Sulfatase_Mod_Factor_Kinase"/>
</dbReference>
<dbReference type="EMBL" id="CAMXCT030000011">
    <property type="protein sequence ID" value="CAL4759752.1"/>
    <property type="molecule type" value="Genomic_DNA"/>
</dbReference>
<accession>A0A9P1FF58</accession>